<evidence type="ECO:0000256" key="17">
    <source>
        <dbReference type="SAM" id="MobiDB-lite"/>
    </source>
</evidence>
<feature type="transmembrane region" description="Helical" evidence="18">
    <location>
        <begin position="447"/>
        <end position="466"/>
    </location>
</feature>
<feature type="domain" description="Archaeal glycosylation protein B peripheral" evidence="20">
    <location>
        <begin position="839"/>
        <end position="939"/>
    </location>
</feature>
<evidence type="ECO:0000256" key="11">
    <source>
        <dbReference type="ARBA" id="ARBA00022842"/>
    </source>
</evidence>
<feature type="transmembrane region" description="Helical" evidence="18">
    <location>
        <begin position="121"/>
        <end position="144"/>
    </location>
</feature>
<dbReference type="InterPro" id="IPR054479">
    <property type="entry name" value="AglB-like_core"/>
</dbReference>
<dbReference type="PANTHER" id="PTHR13872">
    <property type="entry name" value="DOLICHYL-DIPHOSPHOOLIGOSACCHARIDE--PROTEIN GLYCOSYLTRANSFERASE SUBUNIT"/>
    <property type="match status" value="1"/>
</dbReference>
<dbReference type="Pfam" id="PF22627">
    <property type="entry name" value="AglB_core-like"/>
    <property type="match status" value="1"/>
</dbReference>
<evidence type="ECO:0000256" key="2">
    <source>
        <dbReference type="ARBA" id="ARBA00001946"/>
    </source>
</evidence>
<evidence type="ECO:0000259" key="21">
    <source>
        <dbReference type="Pfam" id="PF22627"/>
    </source>
</evidence>
<dbReference type="Pfam" id="PF02516">
    <property type="entry name" value="STT3"/>
    <property type="match status" value="1"/>
</dbReference>
<dbReference type="Pfam" id="PF18079">
    <property type="entry name" value="AglB_L1"/>
    <property type="match status" value="1"/>
</dbReference>
<keyword evidence="9 18" id="KW-0812">Transmembrane</keyword>
<evidence type="ECO:0000256" key="9">
    <source>
        <dbReference type="ARBA" id="ARBA00022692"/>
    </source>
</evidence>
<dbReference type="UniPathway" id="UPA00378"/>
<evidence type="ECO:0000313" key="23">
    <source>
        <dbReference type="Proteomes" id="UP000766550"/>
    </source>
</evidence>
<keyword evidence="7" id="KW-0328">Glycosyltransferase</keyword>
<dbReference type="InterPro" id="IPR048307">
    <property type="entry name" value="STT3_N"/>
</dbReference>
<comment type="caution">
    <text evidence="22">The sequence shown here is derived from an EMBL/GenBank/DDBJ whole genome shotgun (WGS) entry which is preliminary data.</text>
</comment>
<feature type="transmembrane region" description="Helical" evidence="18">
    <location>
        <begin position="425"/>
        <end position="441"/>
    </location>
</feature>
<evidence type="ECO:0000256" key="16">
    <source>
        <dbReference type="ARBA" id="ARBA00034066"/>
    </source>
</evidence>
<feature type="transmembrane region" description="Helical" evidence="18">
    <location>
        <begin position="301"/>
        <end position="321"/>
    </location>
</feature>
<feature type="compositionally biased region" description="Polar residues" evidence="17">
    <location>
        <begin position="961"/>
        <end position="992"/>
    </location>
</feature>
<feature type="transmembrane region" description="Helical" evidence="18">
    <location>
        <begin position="180"/>
        <end position="200"/>
    </location>
</feature>
<evidence type="ECO:0000256" key="14">
    <source>
        <dbReference type="ARBA" id="ARBA00023211"/>
    </source>
</evidence>
<evidence type="ECO:0000256" key="6">
    <source>
        <dbReference type="ARBA" id="ARBA00012602"/>
    </source>
</evidence>
<evidence type="ECO:0000256" key="8">
    <source>
        <dbReference type="ARBA" id="ARBA00022679"/>
    </source>
</evidence>
<dbReference type="GO" id="GO:0004576">
    <property type="term" value="F:oligosaccharyl transferase activity"/>
    <property type="evidence" value="ECO:0007669"/>
    <property type="project" value="InterPro"/>
</dbReference>
<evidence type="ECO:0000256" key="4">
    <source>
        <dbReference type="ARBA" id="ARBA00004922"/>
    </source>
</evidence>
<dbReference type="InterPro" id="IPR003674">
    <property type="entry name" value="Oligo_trans_STT3"/>
</dbReference>
<comment type="catalytic activity">
    <reaction evidence="16">
        <text>an archaeal dolichyl phosphooligosaccharide + [protein]-L-asparagine = an archaeal dolichyl phosphate + a glycoprotein with the oligosaccharide chain attached by N-beta-D-glycosyl linkage to a protein L-asparagine.</text>
        <dbReference type="EC" id="2.4.99.21"/>
    </reaction>
</comment>
<dbReference type="InterPro" id="IPR041154">
    <property type="entry name" value="AglB_P1"/>
</dbReference>
<dbReference type="PANTHER" id="PTHR13872:SF1">
    <property type="entry name" value="DOLICHYL-DIPHOSPHOOLIGOSACCHARIDE--PROTEIN GLYCOSYLTRANSFERASE SUBUNIT STT3B"/>
    <property type="match status" value="1"/>
</dbReference>
<feature type="region of interest" description="Disordered" evidence="17">
    <location>
        <begin position="914"/>
        <end position="1026"/>
    </location>
</feature>
<dbReference type="Gene3D" id="2.60.40.3390">
    <property type="match status" value="1"/>
</dbReference>
<evidence type="ECO:0000259" key="19">
    <source>
        <dbReference type="Pfam" id="PF02516"/>
    </source>
</evidence>
<dbReference type="GO" id="GO:0046872">
    <property type="term" value="F:metal ion binding"/>
    <property type="evidence" value="ECO:0007669"/>
    <property type="project" value="UniProtKB-KW"/>
</dbReference>
<dbReference type="RefSeq" id="WP_162316280.1">
    <property type="nucleotide sequence ID" value="NZ_JAHQXF010000001.1"/>
</dbReference>
<keyword evidence="13 18" id="KW-0472">Membrane</keyword>
<evidence type="ECO:0000256" key="13">
    <source>
        <dbReference type="ARBA" id="ARBA00023136"/>
    </source>
</evidence>
<feature type="transmembrane region" description="Helical" evidence="18">
    <location>
        <begin position="151"/>
        <end position="168"/>
    </location>
</feature>
<evidence type="ECO:0000256" key="1">
    <source>
        <dbReference type="ARBA" id="ARBA00001936"/>
    </source>
</evidence>
<keyword evidence="12 18" id="KW-1133">Transmembrane helix</keyword>
<feature type="transmembrane region" description="Helical" evidence="18">
    <location>
        <begin position="333"/>
        <end position="352"/>
    </location>
</feature>
<dbReference type="EMBL" id="JAHQXF010000001">
    <property type="protein sequence ID" value="MBV0923126.1"/>
    <property type="molecule type" value="Genomic_DNA"/>
</dbReference>
<evidence type="ECO:0000256" key="18">
    <source>
        <dbReference type="SAM" id="Phobius"/>
    </source>
</evidence>
<feature type="domain" description="Oligosaccharyl transferase STT3 N-terminal" evidence="19">
    <location>
        <begin position="49"/>
        <end position="472"/>
    </location>
</feature>
<accession>A0A8J8C242</accession>
<keyword evidence="14" id="KW-0464">Manganese</keyword>
<proteinExistence type="inferred from homology"/>
<feature type="transmembrane region" description="Helical" evidence="18">
    <location>
        <begin position="478"/>
        <end position="499"/>
    </location>
</feature>
<sequence>MSQSRGYLDENPELESALDWVQEWYHIPALVVLIGFMLWNRVRNYSQFIVDGEVLFSAQDPWYHYRTTMFVVRNWPATMPFDPWTYFPHGTRSGQFGTLLDQTVATVALVVGLGSPSEQTVGIVAILAPAVIGTLAAIPVYFIGRRLGGRLGGVTAVVVLAFSAGVFLQRSLVGTYDHQVAEGFLQTLAVLGVMVALGVAEREKPIYEQFLERDVDALRDTVGYSLLAGFGITLYLWTWPPGVLLLGILGAFFLLWLTMEFVRGKSPEHVAIAGAIMMGAVTVFELAVIKSLRITATDHSLLQPLMAAAIGVGCLFMAWLARYMEAEDYDRNLYPVTVGGILVVITVLMAVLTPDLLSYIVDQVLRVVGFTSSPSATQTSVGEATPLRNPLRLYQYHGLALFVAIAGAIYITAKQFLDRDAPAEQFLMVVWGAFILAANFTQIRFGVYLVFPVAALTGFAIARIVSWVDLSADDGVEVYEVLTVIVLVFTVIGPLLFVAPTATAVGATAAPGQEAQGWDDGLDWMANHTPEEGAYGTGGDRSLEYYGTYQIRDDYDYENGEYGVMSWWDYGHMITVEGERIPHANPFQQGSTTAANFLLAPNESQANAVLENINEDDAKVQYVAADWKMASVNSQYGGKFFAPPRFYNVSDVAANDYYRSITSRNTGQQFNYRTQSYYDTTVVRLYRYHGSAVEPQPIVLDWEIATQNGRSVAATPENSRTIKTFRSMEQARAYVENDSTSQVGGFGGLPSERVPAMEHYRYVGSSERSAYASDSFNYATLIEAQGAGFAPRPAGNQSCFANETSMPVGGQNYCMADGIANAMNENNPAWTKIFERVPGATVEGTGPADSVVTASVQMRNHETNETFVYRQQAQTDANGNFEMTLPYSTTGYDEWGTEEGYTNVSVRAEGPYQFSTPASFQNNSITRSTGTADVSEGQVLGETQSPVTVELEETSRDINVGNDSSDNGTSGESLNQTANGSDSGATNTTSGGEQSGTATPAPGTDAGTATAEPATDAGTPAATETA</sequence>
<evidence type="ECO:0000256" key="10">
    <source>
        <dbReference type="ARBA" id="ARBA00022723"/>
    </source>
</evidence>
<evidence type="ECO:0000256" key="5">
    <source>
        <dbReference type="ARBA" id="ARBA00010810"/>
    </source>
</evidence>
<protein>
    <recommendedName>
        <fullName evidence="6">dolichyl-phosphooligosaccharide-protein glycotransferase</fullName>
        <ecNumber evidence="6">2.4.99.21</ecNumber>
    </recommendedName>
    <alternativeName>
        <fullName evidence="15">Oligosaccharyl transferase</fullName>
    </alternativeName>
</protein>
<feature type="transmembrane region" description="Helical" evidence="18">
    <location>
        <begin position="20"/>
        <end position="39"/>
    </location>
</feature>
<gene>
    <name evidence="22" type="ORF">KTS45_02840</name>
</gene>
<evidence type="ECO:0000259" key="20">
    <source>
        <dbReference type="Pfam" id="PF18079"/>
    </source>
</evidence>
<dbReference type="OrthoDB" id="82393at2157"/>
<dbReference type="Gene3D" id="3.40.50.12610">
    <property type="match status" value="1"/>
</dbReference>
<evidence type="ECO:0000313" key="22">
    <source>
        <dbReference type="EMBL" id="MBV0923126.1"/>
    </source>
</evidence>
<feature type="transmembrane region" description="Helical" evidence="18">
    <location>
        <begin position="394"/>
        <end position="413"/>
    </location>
</feature>
<dbReference type="GO" id="GO:0005886">
    <property type="term" value="C:plasma membrane"/>
    <property type="evidence" value="ECO:0007669"/>
    <property type="project" value="UniProtKB-SubCell"/>
</dbReference>
<evidence type="ECO:0000256" key="7">
    <source>
        <dbReference type="ARBA" id="ARBA00022676"/>
    </source>
</evidence>
<comment type="subcellular location">
    <subcellularLocation>
        <location evidence="3">Cell membrane</location>
        <topology evidence="3">Multi-pass membrane protein</topology>
    </subcellularLocation>
</comment>
<feature type="compositionally biased region" description="Polar residues" evidence="17">
    <location>
        <begin position="914"/>
        <end position="932"/>
    </location>
</feature>
<feature type="transmembrane region" description="Helical" evidence="18">
    <location>
        <begin position="269"/>
        <end position="289"/>
    </location>
</feature>
<dbReference type="AlphaFoldDB" id="A0A8J8C242"/>
<evidence type="ECO:0000256" key="3">
    <source>
        <dbReference type="ARBA" id="ARBA00004651"/>
    </source>
</evidence>
<evidence type="ECO:0000256" key="15">
    <source>
        <dbReference type="ARBA" id="ARBA00030679"/>
    </source>
</evidence>
<comment type="pathway">
    <text evidence="4">Protein modification; protein glycosylation.</text>
</comment>
<keyword evidence="23" id="KW-1185">Reference proteome</keyword>
<keyword evidence="8 22" id="KW-0808">Transferase</keyword>
<keyword evidence="10" id="KW-0479">Metal-binding</keyword>
<name>A0A8J8C242_9EURY</name>
<comment type="cofactor">
    <cofactor evidence="1">
        <name>Mn(2+)</name>
        <dbReference type="ChEBI" id="CHEBI:29035"/>
    </cofactor>
</comment>
<evidence type="ECO:0000256" key="12">
    <source>
        <dbReference type="ARBA" id="ARBA00022989"/>
    </source>
</evidence>
<dbReference type="NCBIfam" id="TIGR04154">
    <property type="entry name" value="archaeo_STT3"/>
    <property type="match status" value="1"/>
</dbReference>
<feature type="domain" description="AglB-like core" evidence="21">
    <location>
        <begin position="517"/>
        <end position="615"/>
    </location>
</feature>
<keyword evidence="11" id="KW-0460">Magnesium</keyword>
<organism evidence="22 23">
    <name type="scientific">Haloarcula limicola</name>
    <dbReference type="NCBI Taxonomy" id="1429915"/>
    <lineage>
        <taxon>Archaea</taxon>
        <taxon>Methanobacteriati</taxon>
        <taxon>Methanobacteriota</taxon>
        <taxon>Stenosarchaea group</taxon>
        <taxon>Halobacteria</taxon>
        <taxon>Halobacteriales</taxon>
        <taxon>Haloarculaceae</taxon>
        <taxon>Haloarcula</taxon>
    </lineage>
</organism>
<dbReference type="EC" id="2.4.99.21" evidence="6"/>
<reference evidence="22 23" key="1">
    <citation type="submission" date="2021-06" db="EMBL/GenBank/DDBJ databases">
        <title>New haloarchaea isolates fom saline soil.</title>
        <authorList>
            <person name="Duran-Viseras A."/>
            <person name="Sanchez-Porro C.S."/>
            <person name="Ventosa A."/>
        </authorList>
    </citation>
    <scope>NUCLEOTIDE SEQUENCE [LARGE SCALE GENOMIC DNA]</scope>
    <source>
        <strain evidence="22 23">JCM 183640</strain>
    </source>
</reference>
<dbReference type="Proteomes" id="UP000766550">
    <property type="component" value="Unassembled WGS sequence"/>
</dbReference>
<comment type="similarity">
    <text evidence="5">Belongs to the STT3 family.</text>
</comment>
<comment type="cofactor">
    <cofactor evidence="2">
        <name>Mg(2+)</name>
        <dbReference type="ChEBI" id="CHEBI:18420"/>
    </cofactor>
</comment>
<feature type="transmembrane region" description="Helical" evidence="18">
    <location>
        <begin position="243"/>
        <end position="262"/>
    </location>
</feature>
<dbReference type="InterPro" id="IPR026410">
    <property type="entry name" value="OlisacTrfase_arch"/>
</dbReference>
<feature type="compositionally biased region" description="Low complexity" evidence="17">
    <location>
        <begin position="996"/>
        <end position="1026"/>
    </location>
</feature>